<dbReference type="Pfam" id="PF09361">
    <property type="entry name" value="Phasin_2"/>
    <property type="match status" value="1"/>
</dbReference>
<gene>
    <name evidence="3" type="ORF">D3M59_07335</name>
</gene>
<dbReference type="InterPro" id="IPR018968">
    <property type="entry name" value="Phasin"/>
</dbReference>
<evidence type="ECO:0000259" key="2">
    <source>
        <dbReference type="Pfam" id="PF09361"/>
    </source>
</evidence>
<feature type="region of interest" description="Disordered" evidence="1">
    <location>
        <begin position="1"/>
        <end position="25"/>
    </location>
</feature>
<protein>
    <submittedName>
        <fullName evidence="3">Phasin family protein</fullName>
    </submittedName>
</protein>
<comment type="caution">
    <text evidence="3">The sequence shown here is derived from an EMBL/GenBank/DDBJ whole genome shotgun (WGS) entry which is preliminary data.</text>
</comment>
<dbReference type="Proteomes" id="UP000285023">
    <property type="component" value="Unassembled WGS sequence"/>
</dbReference>
<dbReference type="NCBIfam" id="TIGR01841">
    <property type="entry name" value="phasin"/>
    <property type="match status" value="1"/>
</dbReference>
<keyword evidence="4" id="KW-1185">Reference proteome</keyword>
<reference evidence="3 4" key="1">
    <citation type="submission" date="2018-09" db="EMBL/GenBank/DDBJ databases">
        <title>Sphingomonas sp. DAC4.</title>
        <authorList>
            <person name="Seo T."/>
        </authorList>
    </citation>
    <scope>NUCLEOTIDE SEQUENCE [LARGE SCALE GENOMIC DNA]</scope>
    <source>
        <strain evidence="3 4">DAC4</strain>
    </source>
</reference>
<evidence type="ECO:0000313" key="3">
    <source>
        <dbReference type="EMBL" id="RIX29451.1"/>
    </source>
</evidence>
<organism evidence="3 4">
    <name type="scientific">Sphingomonas edaphi</name>
    <dbReference type="NCBI Taxonomy" id="2315689"/>
    <lineage>
        <taxon>Bacteria</taxon>
        <taxon>Pseudomonadati</taxon>
        <taxon>Pseudomonadota</taxon>
        <taxon>Alphaproteobacteria</taxon>
        <taxon>Sphingomonadales</taxon>
        <taxon>Sphingomonadaceae</taxon>
        <taxon>Sphingomonas</taxon>
    </lineage>
</organism>
<dbReference type="AlphaFoldDB" id="A0A418Q034"/>
<accession>A0A418Q034</accession>
<dbReference type="InterPro" id="IPR010127">
    <property type="entry name" value="Phasin_subfam-1"/>
</dbReference>
<feature type="domain" description="Phasin" evidence="2">
    <location>
        <begin position="206"/>
        <end position="304"/>
    </location>
</feature>
<sequence length="317" mass="33900">MVDFPAPEGEERTMRRPRRRRGGTGVVGSAMAALALRIGLPSSTPVRFIVQCTKTLETHAAVHYCIATKEFHVADEMKNETKVDTPIEAVAAPVKASAEKVAAAVAAPVNKTETVVRARRARKAPAKVVEAVKKTNKRAVNAVRRTAKATTATAADQIERTTTMAYDFNQLFAGFQIPGADKYQDIFADVGERGQKLAAKSQKTAEEVTELAKANVEALVEAGRIAAAGAKSIGQDVLASGRDGIEQASDAVKTLAEAKSPAEFFQIQSELARASFDRFVAESSKLTERVVKLAGEAAQPLQNRASLNAERINDLVA</sequence>
<evidence type="ECO:0000256" key="1">
    <source>
        <dbReference type="SAM" id="MobiDB-lite"/>
    </source>
</evidence>
<dbReference type="EMBL" id="QXTF01000002">
    <property type="protein sequence ID" value="RIX29451.1"/>
    <property type="molecule type" value="Genomic_DNA"/>
</dbReference>
<name>A0A418Q034_9SPHN</name>
<evidence type="ECO:0000313" key="4">
    <source>
        <dbReference type="Proteomes" id="UP000285023"/>
    </source>
</evidence>
<proteinExistence type="predicted"/>